<evidence type="ECO:0000313" key="2">
    <source>
        <dbReference type="Proteomes" id="UP001176941"/>
    </source>
</evidence>
<proteinExistence type="predicted"/>
<name>A0ABN9A250_RANTA</name>
<protein>
    <submittedName>
        <fullName evidence="1">Uncharacterized protein</fullName>
    </submittedName>
</protein>
<keyword evidence="2" id="KW-1185">Reference proteome</keyword>
<reference evidence="1" key="1">
    <citation type="submission" date="2023-04" db="EMBL/GenBank/DDBJ databases">
        <authorList>
            <consortium name="ELIXIR-Norway"/>
        </authorList>
    </citation>
    <scope>NUCLEOTIDE SEQUENCE [LARGE SCALE GENOMIC DNA]</scope>
</reference>
<dbReference type="Proteomes" id="UP001176941">
    <property type="component" value="Chromosome 9"/>
</dbReference>
<organism evidence="1 2">
    <name type="scientific">Rangifer tarandus platyrhynchus</name>
    <name type="common">Svalbard reindeer</name>
    <dbReference type="NCBI Taxonomy" id="3082113"/>
    <lineage>
        <taxon>Eukaryota</taxon>
        <taxon>Metazoa</taxon>
        <taxon>Chordata</taxon>
        <taxon>Craniata</taxon>
        <taxon>Vertebrata</taxon>
        <taxon>Euteleostomi</taxon>
        <taxon>Mammalia</taxon>
        <taxon>Eutheria</taxon>
        <taxon>Laurasiatheria</taxon>
        <taxon>Artiodactyla</taxon>
        <taxon>Ruminantia</taxon>
        <taxon>Pecora</taxon>
        <taxon>Cervidae</taxon>
        <taxon>Odocoileinae</taxon>
        <taxon>Rangifer</taxon>
    </lineage>
</organism>
<evidence type="ECO:0000313" key="1">
    <source>
        <dbReference type="EMBL" id="CAI9179406.1"/>
    </source>
</evidence>
<gene>
    <name evidence="1" type="ORF">MRATA1EN1_LOCUS28368</name>
</gene>
<sequence>MSWANILGWEPRNVCVGQCLGTSQCCLSVVQSLRLFATPMGCTMPDLPVLQYSRTLLKFMSIKSVMLTISPSAARFSFCLQSFPASRWPLVIKSPFTKPSSPLLPLRKLFPLLSLGCVMALNPHPWPAVGWCLHRHLTGKQPEAGGAGGISSQLVSCWLWSPSLLATTCRGHGVGDKAECVREEQ</sequence>
<dbReference type="EMBL" id="OX459945">
    <property type="protein sequence ID" value="CAI9179406.1"/>
    <property type="molecule type" value="Genomic_DNA"/>
</dbReference>
<accession>A0ABN9A250</accession>